<dbReference type="SUPFAM" id="SSF56935">
    <property type="entry name" value="Porins"/>
    <property type="match status" value="1"/>
</dbReference>
<dbReference type="InterPro" id="IPR023614">
    <property type="entry name" value="Porin_dom_sf"/>
</dbReference>
<dbReference type="Pfam" id="PF13609">
    <property type="entry name" value="Porin_4"/>
    <property type="match status" value="1"/>
</dbReference>
<proteinExistence type="predicted"/>
<keyword evidence="4" id="KW-1185">Reference proteome</keyword>
<dbReference type="Gene3D" id="2.40.160.10">
    <property type="entry name" value="Porin"/>
    <property type="match status" value="1"/>
</dbReference>
<name>A0ABS7YDT1_9BURK</name>
<feature type="domain" description="Porin" evidence="2">
    <location>
        <begin position="10"/>
        <end position="316"/>
    </location>
</feature>
<accession>A0ABS7YDT1</accession>
<protein>
    <recommendedName>
        <fullName evidence="2">Porin domain-containing protein</fullName>
    </recommendedName>
</protein>
<gene>
    <name evidence="3" type="ORF">LE190_14545</name>
</gene>
<dbReference type="EMBL" id="JAHYBX010000005">
    <property type="protein sequence ID" value="MCA1857137.1"/>
    <property type="molecule type" value="Genomic_DNA"/>
</dbReference>
<evidence type="ECO:0000256" key="1">
    <source>
        <dbReference type="SAM" id="SignalP"/>
    </source>
</evidence>
<evidence type="ECO:0000259" key="2">
    <source>
        <dbReference type="Pfam" id="PF13609"/>
    </source>
</evidence>
<organism evidence="3 4">
    <name type="scientific">Massilia hydrophila</name>
    <dbReference type="NCBI Taxonomy" id="3044279"/>
    <lineage>
        <taxon>Bacteria</taxon>
        <taxon>Pseudomonadati</taxon>
        <taxon>Pseudomonadota</taxon>
        <taxon>Betaproteobacteria</taxon>
        <taxon>Burkholderiales</taxon>
        <taxon>Oxalobacteraceae</taxon>
        <taxon>Telluria group</taxon>
        <taxon>Massilia</taxon>
    </lineage>
</organism>
<keyword evidence="1" id="KW-0732">Signal</keyword>
<sequence>MMKKRVIATLLALPLAASMAQAQDSAGFPPIKVSGFGTAALTYADTEGAEFVRPNQAAGSSKDFRTGIDSNLGLQADMAVNSWLSLTAQGLVRRDAEEGYGAELSWAFAKARISDELSLRVGRVGLPVFMISDYRNVGYANHMLRPPAEVYSQVPFNSIDGLDLTWQHGFGDTSLTAQLAYGGVKAPLSGNIHAKGKSVAALNISAEHGPFTLRAGHATTKVSVEDSVSLNTLVGGLRAAGAGYRFNQLVTLANEIEAHDKRASFSSLGLAMDWNNIVLQTEYAKRKTKTYINDTSAWYAMAGYRMGKFMPYASHSVLKINGAIVNTVPAACPAGYPAACTPTMQQLGAGVRRLPNTGVGQGEQSTNTLGVRWDFASSVALKAQIDRVTPKNGTGLFVNAQPGFRDSVTVGAVALDFVF</sequence>
<evidence type="ECO:0000313" key="3">
    <source>
        <dbReference type="EMBL" id="MCA1857137.1"/>
    </source>
</evidence>
<comment type="caution">
    <text evidence="3">The sequence shown here is derived from an EMBL/GenBank/DDBJ whole genome shotgun (WGS) entry which is preliminary data.</text>
</comment>
<dbReference type="Proteomes" id="UP001198602">
    <property type="component" value="Unassembled WGS sequence"/>
</dbReference>
<evidence type="ECO:0000313" key="4">
    <source>
        <dbReference type="Proteomes" id="UP001198602"/>
    </source>
</evidence>
<reference evidence="3 4" key="1">
    <citation type="submission" date="2021-07" db="EMBL/GenBank/DDBJ databases">
        <title>Characterization of Violacein-producing bacteria and related species.</title>
        <authorList>
            <person name="Wilson H.S."/>
            <person name="De Leon M.E."/>
        </authorList>
    </citation>
    <scope>NUCLEOTIDE SEQUENCE [LARGE SCALE GENOMIC DNA]</scope>
    <source>
        <strain evidence="3 4">HSC-2F05</strain>
    </source>
</reference>
<feature type="signal peptide" evidence="1">
    <location>
        <begin position="1"/>
        <end position="22"/>
    </location>
</feature>
<feature type="chain" id="PRO_5046701256" description="Porin domain-containing protein" evidence="1">
    <location>
        <begin position="23"/>
        <end position="419"/>
    </location>
</feature>
<dbReference type="InterPro" id="IPR033900">
    <property type="entry name" value="Gram_neg_porin_domain"/>
</dbReference>